<accession>A0A922MWS8</accession>
<keyword evidence="2" id="KW-0472">Membrane</keyword>
<feature type="transmembrane region" description="Helical" evidence="2">
    <location>
        <begin position="626"/>
        <end position="651"/>
    </location>
</feature>
<dbReference type="PANTHER" id="PTHR46601">
    <property type="entry name" value="ULP_PROTEASE DOMAIN-CONTAINING PROTEIN"/>
    <property type="match status" value="1"/>
</dbReference>
<dbReference type="EMBL" id="JACEFF010000106">
    <property type="protein sequence ID" value="KAH9643927.1"/>
    <property type="molecule type" value="Genomic_DNA"/>
</dbReference>
<keyword evidence="2" id="KW-1133">Transmembrane helix</keyword>
<comment type="caution">
    <text evidence="3">The sequence shown here is derived from an EMBL/GenBank/DDBJ whole genome shotgun (WGS) entry which is preliminary data.</text>
</comment>
<feature type="region of interest" description="Disordered" evidence="1">
    <location>
        <begin position="1"/>
        <end position="86"/>
    </location>
</feature>
<evidence type="ECO:0000256" key="2">
    <source>
        <dbReference type="SAM" id="Phobius"/>
    </source>
</evidence>
<feature type="compositionally biased region" description="Basic residues" evidence="1">
    <location>
        <begin position="51"/>
        <end position="64"/>
    </location>
</feature>
<evidence type="ECO:0000313" key="4">
    <source>
        <dbReference type="Proteomes" id="UP000814243"/>
    </source>
</evidence>
<proteinExistence type="predicted"/>
<name>A0A922MWS8_SPOEX</name>
<keyword evidence="2" id="KW-0812">Transmembrane</keyword>
<dbReference type="PANTHER" id="PTHR46601:SF1">
    <property type="entry name" value="ADF-H DOMAIN-CONTAINING PROTEIN"/>
    <property type="match status" value="1"/>
</dbReference>
<feature type="compositionally biased region" description="Basic and acidic residues" evidence="1">
    <location>
        <begin position="65"/>
        <end position="78"/>
    </location>
</feature>
<gene>
    <name evidence="3" type="ORF">HF086_016477</name>
</gene>
<sequence length="653" mass="76195">MALTAAERMKKYREKLKQNPQKYEEVKKKHAERVKKKSKKISELTEDEKEKKRKKWREQKRKQKENKNPKNEDKNLRPKRDRTSKRITLMRRYNAAIKRIKNLKTALNSSKKRFYRYKKATDHKIQTLKETINKMTARDEMLESCLKASYKKCKKYKEKNIFKNLAVNKSTKKLKMKTFVSKLIGLKGIARSKWQTPKENETCKEIQSFYMRDDISKSTSGKKECRTFKKQKEQIRYLTDTLYISTLMAPARNIVKRRTFFLHNFFTFKLGLEYSTWSFTESGHGKSVADGIGGAVKRSLDKQVAYGKDISNGEQAVELLSNSMKSVKCLYVINSDIENVAKLVPSDLTPLTGTMQIHQIIANSPGIIQYRSLSCFCGLKRGLCDCFGLNTHTYGKSTKKTELNRSNPSNKVTVTAEIHEVPISQKTKIATCSSTQKYFEQNEDIIELDIERDEGKYKEEQERVEEINDATFKTKEEEKNRLEEVNDGVTVGCKDKEQDKLEETINAVFDSIIIPLDDDLLFNLNNIEDLSNFEIFNETGLKSEENKLISHKLHNEQYNKISKKRYYTKEENCDIQPKKIPKRSKENHSYNKSIRNVVSRHAECPQCEIRKPLQLMQKCMACKKNLYVSLAMIAKYQKILITILFAIFVWVDK</sequence>
<dbReference type="Proteomes" id="UP000814243">
    <property type="component" value="Unassembled WGS sequence"/>
</dbReference>
<feature type="compositionally biased region" description="Basic residues" evidence="1">
    <location>
        <begin position="28"/>
        <end position="39"/>
    </location>
</feature>
<dbReference type="AlphaFoldDB" id="A0A922MWS8"/>
<protein>
    <submittedName>
        <fullName evidence="3">Uncharacterized protein</fullName>
    </submittedName>
</protein>
<evidence type="ECO:0000313" key="3">
    <source>
        <dbReference type="EMBL" id="KAH9643927.1"/>
    </source>
</evidence>
<organism evidence="3 4">
    <name type="scientific">Spodoptera exigua</name>
    <name type="common">Beet armyworm</name>
    <name type="synonym">Noctua fulgens</name>
    <dbReference type="NCBI Taxonomy" id="7107"/>
    <lineage>
        <taxon>Eukaryota</taxon>
        <taxon>Metazoa</taxon>
        <taxon>Ecdysozoa</taxon>
        <taxon>Arthropoda</taxon>
        <taxon>Hexapoda</taxon>
        <taxon>Insecta</taxon>
        <taxon>Pterygota</taxon>
        <taxon>Neoptera</taxon>
        <taxon>Endopterygota</taxon>
        <taxon>Lepidoptera</taxon>
        <taxon>Glossata</taxon>
        <taxon>Ditrysia</taxon>
        <taxon>Noctuoidea</taxon>
        <taxon>Noctuidae</taxon>
        <taxon>Amphipyrinae</taxon>
        <taxon>Spodoptera</taxon>
    </lineage>
</organism>
<reference evidence="3" key="1">
    <citation type="journal article" date="2021" name="G3 (Bethesda)">
        <title>Genome and transcriptome analysis of the beet armyworm Spodoptera exigua reveals targets for pest control. .</title>
        <authorList>
            <person name="Simon S."/>
            <person name="Breeschoten T."/>
            <person name="Jansen H.J."/>
            <person name="Dirks R.P."/>
            <person name="Schranz M.E."/>
            <person name="Ros V.I.D."/>
        </authorList>
    </citation>
    <scope>NUCLEOTIDE SEQUENCE</scope>
    <source>
        <strain evidence="3">TB_SE_WUR_2020</strain>
    </source>
</reference>
<evidence type="ECO:0000256" key="1">
    <source>
        <dbReference type="SAM" id="MobiDB-lite"/>
    </source>
</evidence>